<dbReference type="HOGENOM" id="CLU_2658058_0_0_1"/>
<organism evidence="1 2">
    <name type="scientific">Leersia perrieri</name>
    <dbReference type="NCBI Taxonomy" id="77586"/>
    <lineage>
        <taxon>Eukaryota</taxon>
        <taxon>Viridiplantae</taxon>
        <taxon>Streptophyta</taxon>
        <taxon>Embryophyta</taxon>
        <taxon>Tracheophyta</taxon>
        <taxon>Spermatophyta</taxon>
        <taxon>Magnoliopsida</taxon>
        <taxon>Liliopsida</taxon>
        <taxon>Poales</taxon>
        <taxon>Poaceae</taxon>
        <taxon>BOP clade</taxon>
        <taxon>Oryzoideae</taxon>
        <taxon>Oryzeae</taxon>
        <taxon>Oryzinae</taxon>
        <taxon>Leersia</taxon>
    </lineage>
</organism>
<reference evidence="1 2" key="1">
    <citation type="submission" date="2012-08" db="EMBL/GenBank/DDBJ databases">
        <title>Oryza genome evolution.</title>
        <authorList>
            <person name="Wing R.A."/>
        </authorList>
    </citation>
    <scope>NUCLEOTIDE SEQUENCE</scope>
</reference>
<evidence type="ECO:0000313" key="2">
    <source>
        <dbReference type="Proteomes" id="UP000032180"/>
    </source>
</evidence>
<reference evidence="2" key="2">
    <citation type="submission" date="2013-12" db="EMBL/GenBank/DDBJ databases">
        <authorList>
            <person name="Yu Y."/>
            <person name="Lee S."/>
            <person name="de Baynast K."/>
            <person name="Wissotski M."/>
            <person name="Liu L."/>
            <person name="Talag J."/>
            <person name="Goicoechea J."/>
            <person name="Angelova A."/>
            <person name="Jetty R."/>
            <person name="Kudrna D."/>
            <person name="Golser W."/>
            <person name="Rivera L."/>
            <person name="Zhang J."/>
            <person name="Wing R."/>
        </authorList>
    </citation>
    <scope>NUCLEOTIDE SEQUENCE</scope>
</reference>
<dbReference type="AlphaFoldDB" id="A0A0D9X9G4"/>
<accession>A0A0D9X9G4</accession>
<dbReference type="EnsemblPlants" id="LPERR08G16480.1">
    <property type="protein sequence ID" value="LPERR08G16480.1"/>
    <property type="gene ID" value="LPERR08G16480"/>
</dbReference>
<proteinExistence type="predicted"/>
<dbReference type="Proteomes" id="UP000032180">
    <property type="component" value="Chromosome 8"/>
</dbReference>
<sequence>MCGVGVGWGATNLDLVDGGWESERKGRSQGKVGIVARRAFGVGGREMWFGFVAGRFGPRDKYGTFGNENHGLFAAF</sequence>
<keyword evidence="2" id="KW-1185">Reference proteome</keyword>
<reference evidence="1" key="3">
    <citation type="submission" date="2015-04" db="UniProtKB">
        <authorList>
            <consortium name="EnsemblPlants"/>
        </authorList>
    </citation>
    <scope>IDENTIFICATION</scope>
</reference>
<dbReference type="Gramene" id="LPERR08G16480.1">
    <property type="protein sequence ID" value="LPERR08G16480.1"/>
    <property type="gene ID" value="LPERR08G16480"/>
</dbReference>
<name>A0A0D9X9G4_9ORYZ</name>
<protein>
    <submittedName>
        <fullName evidence="1">Uncharacterized protein</fullName>
    </submittedName>
</protein>
<evidence type="ECO:0000313" key="1">
    <source>
        <dbReference type="EnsemblPlants" id="LPERR08G16480.1"/>
    </source>
</evidence>